<dbReference type="InterPro" id="IPR011009">
    <property type="entry name" value="Kinase-like_dom_sf"/>
</dbReference>
<evidence type="ECO:0000256" key="5">
    <source>
        <dbReference type="ARBA" id="ARBA00022741"/>
    </source>
</evidence>
<evidence type="ECO:0000256" key="7">
    <source>
        <dbReference type="ARBA" id="ARBA00022840"/>
    </source>
</evidence>
<comment type="catalytic activity">
    <reaction evidence="8">
        <text>D-gluconate + ATP = 6-phospho-D-gluconate + ADP + H(+)</text>
        <dbReference type="Rhea" id="RHEA:19433"/>
        <dbReference type="ChEBI" id="CHEBI:15378"/>
        <dbReference type="ChEBI" id="CHEBI:18391"/>
        <dbReference type="ChEBI" id="CHEBI:30616"/>
        <dbReference type="ChEBI" id="CHEBI:58759"/>
        <dbReference type="ChEBI" id="CHEBI:456216"/>
        <dbReference type="EC" id="2.7.1.12"/>
    </reaction>
</comment>
<proteinExistence type="inferred from homology"/>
<keyword evidence="4" id="KW-0808">Transferase</keyword>
<organism evidence="9">
    <name type="scientific">Woronichinia naegeliana WA131</name>
    <dbReference type="NCBI Taxonomy" id="2824559"/>
    <lineage>
        <taxon>Bacteria</taxon>
        <taxon>Bacillati</taxon>
        <taxon>Cyanobacteriota</taxon>
        <taxon>Cyanophyceae</taxon>
        <taxon>Synechococcales</taxon>
        <taxon>Coelosphaeriaceae</taxon>
        <taxon>Woronichinia</taxon>
    </lineage>
</organism>
<dbReference type="InterPro" id="IPR006001">
    <property type="entry name" value="Therm_gnt_kin"/>
</dbReference>
<comment type="pathway">
    <text evidence="1">Carbohydrate acid metabolism.</text>
</comment>
<evidence type="ECO:0000313" key="9">
    <source>
        <dbReference type="EMBL" id="UXE61493.1"/>
    </source>
</evidence>
<accession>A0A977KX36</accession>
<dbReference type="Pfam" id="PF13671">
    <property type="entry name" value="AAA_33"/>
    <property type="match status" value="1"/>
</dbReference>
<dbReference type="PANTHER" id="PTHR43883">
    <property type="entry name" value="SLR0207 PROTEIN"/>
    <property type="match status" value="1"/>
</dbReference>
<keyword evidence="5" id="KW-0547">Nucleotide-binding</keyword>
<dbReference type="Gene3D" id="3.40.50.300">
    <property type="entry name" value="P-loop containing nucleotide triphosphate hydrolases"/>
    <property type="match status" value="1"/>
</dbReference>
<dbReference type="InterPro" id="IPR052732">
    <property type="entry name" value="Cell-binding_unc_protein"/>
</dbReference>
<dbReference type="GO" id="GO:0046316">
    <property type="term" value="F:gluconokinase activity"/>
    <property type="evidence" value="ECO:0007669"/>
    <property type="project" value="UniProtKB-EC"/>
</dbReference>
<dbReference type="EC" id="2.7.1.12" evidence="3"/>
<dbReference type="InterPro" id="IPR027417">
    <property type="entry name" value="P-loop_NTPase"/>
</dbReference>
<reference evidence="9" key="1">
    <citation type="submission" date="2021-04" db="EMBL/GenBank/DDBJ databases">
        <title>Genome sequence of Woronichinia naegeliana from Washington state freshwater lake bloom.</title>
        <authorList>
            <person name="Dreher T.W."/>
        </authorList>
    </citation>
    <scope>NUCLEOTIDE SEQUENCE</scope>
    <source>
        <strain evidence="9">WA131</strain>
    </source>
</reference>
<name>A0A977KX36_9CYAN</name>
<dbReference type="GO" id="GO:0005975">
    <property type="term" value="P:carbohydrate metabolic process"/>
    <property type="evidence" value="ECO:0007669"/>
    <property type="project" value="InterPro"/>
</dbReference>
<dbReference type="AlphaFoldDB" id="A0A977KX36"/>
<dbReference type="CDD" id="cd02021">
    <property type="entry name" value="GntK"/>
    <property type="match status" value="1"/>
</dbReference>
<dbReference type="KEGG" id="wna:KA717_00275"/>
<keyword evidence="7" id="KW-0067">ATP-binding</keyword>
<evidence type="ECO:0000256" key="3">
    <source>
        <dbReference type="ARBA" id="ARBA00012054"/>
    </source>
</evidence>
<comment type="similarity">
    <text evidence="2">Belongs to the gluconokinase GntK/GntV family.</text>
</comment>
<dbReference type="GO" id="GO:0005524">
    <property type="term" value="F:ATP binding"/>
    <property type="evidence" value="ECO:0007669"/>
    <property type="project" value="UniProtKB-KW"/>
</dbReference>
<protein>
    <recommendedName>
        <fullName evidence="3">gluconokinase</fullName>
        <ecNumber evidence="3">2.7.1.12</ecNumber>
    </recommendedName>
</protein>
<evidence type="ECO:0000256" key="1">
    <source>
        <dbReference type="ARBA" id="ARBA00004761"/>
    </source>
</evidence>
<dbReference type="PANTHER" id="PTHR43883:SF1">
    <property type="entry name" value="GLUCONOKINASE"/>
    <property type="match status" value="1"/>
</dbReference>
<gene>
    <name evidence="9" type="ORF">KA717_00275</name>
</gene>
<keyword evidence="6" id="KW-0418">Kinase</keyword>
<sequence>MQKPDFYPHPIQGKIGVMQTHCSVVFLTGDYAYKLKKTVNFGFLDYSTLEKRHHFLLQELAMNQPIAPEIYQAVLPISQVGDRFILGSEENIVEYVLRMAEFPQSSLLVNLFTEGELKPEYLRELGLKVADFHQKAKTSDYIDNFGQIAIIKQSVDENYQMTEKYIGSVQTLERYQQTRQFTDNFLTQRVALFEQRRLTHKIRECHGDLHLSNICYWHHQIQLFDRIEFNEPFRLVDVMYDVAFTIMDLEAKGRSDLGNIFLNTYLEQTGDWEGVQVLPFYLCRQAYVRAKVTSMLSDDPHISETEKATAIALAKDYYQLAWHYTQIPVGKIILMSGLSGSGKSTVANHLAPQLNAIQIRSDAVRKHLAGISLKTKGDASLYSAAMNERTYGRLAELGLLLAPQGFTVILDAKYDRSCWRSTIIQAAQAQNISLKIIHCQANLSTLRDRLWQRSGDISDATVALLEQQWQQAETFTDQEKPYVMTLDTEMQNISGN</sequence>
<dbReference type="Proteomes" id="UP001065613">
    <property type="component" value="Chromosome"/>
</dbReference>
<evidence type="ECO:0000256" key="8">
    <source>
        <dbReference type="ARBA" id="ARBA00048090"/>
    </source>
</evidence>
<dbReference type="EMBL" id="CP073041">
    <property type="protein sequence ID" value="UXE61493.1"/>
    <property type="molecule type" value="Genomic_DNA"/>
</dbReference>
<evidence type="ECO:0000256" key="2">
    <source>
        <dbReference type="ARBA" id="ARBA00008420"/>
    </source>
</evidence>
<evidence type="ECO:0000256" key="6">
    <source>
        <dbReference type="ARBA" id="ARBA00022777"/>
    </source>
</evidence>
<dbReference type="SUPFAM" id="SSF52540">
    <property type="entry name" value="P-loop containing nucleoside triphosphate hydrolases"/>
    <property type="match status" value="1"/>
</dbReference>
<dbReference type="SUPFAM" id="SSF56112">
    <property type="entry name" value="Protein kinase-like (PK-like)"/>
    <property type="match status" value="1"/>
</dbReference>
<evidence type="ECO:0000256" key="4">
    <source>
        <dbReference type="ARBA" id="ARBA00022679"/>
    </source>
</evidence>